<evidence type="ECO:0000256" key="5">
    <source>
        <dbReference type="HAMAP-Rule" id="MF_00265"/>
    </source>
</evidence>
<keyword evidence="2 5" id="KW-0540">Nuclease</keyword>
<keyword evidence="8" id="KW-1185">Reference proteome</keyword>
<reference evidence="7 8" key="1">
    <citation type="submission" date="2010-08" db="EMBL/GenBank/DDBJ databases">
        <title>The draft genome of Desulfovibrio fructosovorans JJ.</title>
        <authorList>
            <consortium name="US DOE Joint Genome Institute (JGI-PGF)"/>
            <person name="Lucas S."/>
            <person name="Copeland A."/>
            <person name="Lapidus A."/>
            <person name="Cheng J.-F."/>
            <person name="Bruce D."/>
            <person name="Goodwin L."/>
            <person name="Pitluck S."/>
            <person name="Land M.L."/>
            <person name="Hauser L."/>
            <person name="Chang Y.-J."/>
            <person name="Jeffries C."/>
            <person name="Wall J.D."/>
            <person name="Stahl D.A."/>
            <person name="Arkin A.P."/>
            <person name="Dehal P."/>
            <person name="Stolyar S.M."/>
            <person name="Hazen T.C."/>
            <person name="Woyke T.J."/>
        </authorList>
    </citation>
    <scope>NUCLEOTIDE SEQUENCE [LARGE SCALE GENOMIC DNA]</scope>
    <source>
        <strain evidence="7 8">JJ</strain>
    </source>
</reference>
<dbReference type="Proteomes" id="UP000006250">
    <property type="component" value="Unassembled WGS sequence"/>
</dbReference>
<keyword evidence="3 5" id="KW-0479">Metal-binding</keyword>
<dbReference type="InterPro" id="IPR002716">
    <property type="entry name" value="PIN_dom"/>
</dbReference>
<evidence type="ECO:0000256" key="4">
    <source>
        <dbReference type="ARBA" id="ARBA00022801"/>
    </source>
</evidence>
<dbReference type="eggNOG" id="COG1848">
    <property type="taxonomic scope" value="Bacteria"/>
</dbReference>
<protein>
    <recommendedName>
        <fullName evidence="5">Ribonuclease VapC</fullName>
        <shortName evidence="5">RNase VapC</shortName>
        <ecNumber evidence="5">3.1.-.-</ecNumber>
    </recommendedName>
    <alternativeName>
        <fullName evidence="5">Toxin VapC</fullName>
    </alternativeName>
</protein>
<dbReference type="InterPro" id="IPR029060">
    <property type="entry name" value="PIN-like_dom_sf"/>
</dbReference>
<dbReference type="EC" id="3.1.-.-" evidence="5"/>
<dbReference type="SUPFAM" id="SSF88723">
    <property type="entry name" value="PIN domain-like"/>
    <property type="match status" value="1"/>
</dbReference>
<keyword evidence="5" id="KW-0460">Magnesium</keyword>
<dbReference type="AlphaFoldDB" id="E1JV43"/>
<feature type="binding site" evidence="5">
    <location>
        <position position="6"/>
    </location>
    <ligand>
        <name>Mg(2+)</name>
        <dbReference type="ChEBI" id="CHEBI:18420"/>
    </ligand>
</feature>
<name>E1JV43_SOLFR</name>
<comment type="caution">
    <text evidence="7">The sequence shown here is derived from an EMBL/GenBank/DDBJ whole genome shotgun (WGS) entry which is preliminary data.</text>
</comment>
<feature type="binding site" evidence="5">
    <location>
        <position position="107"/>
    </location>
    <ligand>
        <name>Mg(2+)</name>
        <dbReference type="ChEBI" id="CHEBI:18420"/>
    </ligand>
</feature>
<dbReference type="STRING" id="596151.DesfrDRAFT_1492"/>
<gene>
    <name evidence="5" type="primary">vapC</name>
    <name evidence="7" type="ORF">DesfrDRAFT_1492</name>
</gene>
<dbReference type="InterPro" id="IPR022907">
    <property type="entry name" value="VapC_family"/>
</dbReference>
<dbReference type="GO" id="GO:0016787">
    <property type="term" value="F:hydrolase activity"/>
    <property type="evidence" value="ECO:0007669"/>
    <property type="project" value="UniProtKB-KW"/>
</dbReference>
<evidence type="ECO:0000313" key="7">
    <source>
        <dbReference type="EMBL" id="EFL51637.1"/>
    </source>
</evidence>
<keyword evidence="1 5" id="KW-1277">Toxin-antitoxin system</keyword>
<dbReference type="OrthoDB" id="25693at2"/>
<dbReference type="Pfam" id="PF01850">
    <property type="entry name" value="PIN"/>
    <property type="match status" value="1"/>
</dbReference>
<dbReference type="HAMAP" id="MF_00265">
    <property type="entry name" value="VapC_Nob1"/>
    <property type="match status" value="1"/>
</dbReference>
<evidence type="ECO:0000256" key="2">
    <source>
        <dbReference type="ARBA" id="ARBA00022722"/>
    </source>
</evidence>
<dbReference type="GO" id="GO:0004540">
    <property type="term" value="F:RNA nuclease activity"/>
    <property type="evidence" value="ECO:0007669"/>
    <property type="project" value="InterPro"/>
</dbReference>
<keyword evidence="5" id="KW-0800">Toxin</keyword>
<accession>E1JV43</accession>
<feature type="domain" description="PIN" evidence="6">
    <location>
        <begin position="4"/>
        <end position="128"/>
    </location>
</feature>
<sequence>MKALFDTSVLVAALVQSHPQHQRAFAWYLKCRRGELEMLVAAHGLAETYASLTVYPARPRISPRSAAMLLQASVLGVCSVITLDCRDYVAAMESVARIGRGGGSIYDALHVVAARKGGAELVLSFNRKHFEPLVGSDQQFVEP</sequence>
<proteinExistence type="inferred from homology"/>
<comment type="cofactor">
    <cofactor evidence="5">
        <name>Mg(2+)</name>
        <dbReference type="ChEBI" id="CHEBI:18420"/>
    </cofactor>
</comment>
<comment type="function">
    <text evidence="5">Toxic component of a toxin-antitoxin (TA) system. An RNase.</text>
</comment>
<dbReference type="Gene3D" id="3.40.50.1010">
    <property type="entry name" value="5'-nuclease"/>
    <property type="match status" value="1"/>
</dbReference>
<dbReference type="GO" id="GO:0090729">
    <property type="term" value="F:toxin activity"/>
    <property type="evidence" value="ECO:0007669"/>
    <property type="project" value="UniProtKB-KW"/>
</dbReference>
<evidence type="ECO:0000259" key="6">
    <source>
        <dbReference type="Pfam" id="PF01850"/>
    </source>
</evidence>
<evidence type="ECO:0000256" key="1">
    <source>
        <dbReference type="ARBA" id="ARBA00022649"/>
    </source>
</evidence>
<evidence type="ECO:0000256" key="3">
    <source>
        <dbReference type="ARBA" id="ARBA00022723"/>
    </source>
</evidence>
<organism evidence="7 8">
    <name type="scientific">Solidesulfovibrio fructosivorans JJ]</name>
    <dbReference type="NCBI Taxonomy" id="596151"/>
    <lineage>
        <taxon>Bacteria</taxon>
        <taxon>Pseudomonadati</taxon>
        <taxon>Thermodesulfobacteriota</taxon>
        <taxon>Desulfovibrionia</taxon>
        <taxon>Desulfovibrionales</taxon>
        <taxon>Desulfovibrionaceae</taxon>
        <taxon>Solidesulfovibrio</taxon>
    </lineage>
</organism>
<dbReference type="GO" id="GO:0000287">
    <property type="term" value="F:magnesium ion binding"/>
    <property type="evidence" value="ECO:0007669"/>
    <property type="project" value="UniProtKB-UniRule"/>
</dbReference>
<evidence type="ECO:0000313" key="8">
    <source>
        <dbReference type="Proteomes" id="UP000006250"/>
    </source>
</evidence>
<keyword evidence="4 5" id="KW-0378">Hydrolase</keyword>
<dbReference type="RefSeq" id="WP_005992592.1">
    <property type="nucleotide sequence ID" value="NZ_AECZ01000008.1"/>
</dbReference>
<dbReference type="EMBL" id="AECZ01000008">
    <property type="protein sequence ID" value="EFL51637.1"/>
    <property type="molecule type" value="Genomic_DNA"/>
</dbReference>
<comment type="similarity">
    <text evidence="5">Belongs to the PINc/VapC protein family.</text>
</comment>